<dbReference type="GeneID" id="24820727"/>
<accession>A0A0D5C3C0</accession>
<reference evidence="2" key="1">
    <citation type="submission" date="2015-03" db="EMBL/GenBank/DDBJ databases">
        <title>Characterization of two novel Thaumarchaeota isolated from the Northern Adriatic Sea.</title>
        <authorList>
            <person name="Bayer B."/>
            <person name="Vojvoda J."/>
            <person name="Offre P."/>
            <person name="Srivastava A."/>
            <person name="Elisabeth N."/>
            <person name="Garcia J.A.L."/>
            <person name="Schleper C."/>
            <person name="Herndl G.J."/>
        </authorList>
    </citation>
    <scope>NUCLEOTIDE SEQUENCE [LARGE SCALE GENOMIC DNA]</scope>
    <source>
        <strain evidence="2">NF5</strain>
    </source>
</reference>
<sequence>MNWGEKIELKFDIITYEMLKKSADNLTLSVEDLIKIVISENVFGIDLLSGKDFEEYEELPWIWQEPQKRKCNHD</sequence>
<evidence type="ECO:0000313" key="2">
    <source>
        <dbReference type="Proteomes" id="UP000032408"/>
    </source>
</evidence>
<dbReference type="KEGG" id="nin:NADRNF5_1550"/>
<keyword evidence="2" id="KW-1185">Reference proteome</keyword>
<name>A0A0D5C3C0_9ARCH</name>
<dbReference type="HOGENOM" id="CLU_2678687_0_0_2"/>
<gene>
    <name evidence="1" type="ORF">NADRNF5_1550</name>
</gene>
<reference evidence="1 2" key="2">
    <citation type="journal article" date="2016" name="ISME J.">
        <title>Physiological and genomic characterization of two novel marine thaumarchaeal strains indicates niche differentiation.</title>
        <authorList>
            <person name="Bayer B."/>
            <person name="Vojvoda J."/>
            <person name="Offre P."/>
            <person name="Alves R.J."/>
            <person name="Elisabeth N.H."/>
            <person name="Garcia J.A."/>
            <person name="Volland J.M."/>
            <person name="Srivastava A."/>
            <person name="Schleper C."/>
            <person name="Herndl G.J."/>
        </authorList>
    </citation>
    <scope>NUCLEOTIDE SEQUENCE [LARGE SCALE GENOMIC DNA]</scope>
    <source>
        <strain evidence="1 2">NF5</strain>
    </source>
</reference>
<protein>
    <submittedName>
        <fullName evidence="1">Uncharacterized protein</fullName>
    </submittedName>
</protein>
<proteinExistence type="predicted"/>
<evidence type="ECO:0000313" key="1">
    <source>
        <dbReference type="EMBL" id="AJW71231.1"/>
    </source>
</evidence>
<dbReference type="Proteomes" id="UP000032408">
    <property type="component" value="Chromosome"/>
</dbReference>
<dbReference type="STRING" id="1580092.NADRNF5_1550"/>
<organism evidence="1 2">
    <name type="scientific">Nitrosopumilus adriaticus</name>
    <dbReference type="NCBI Taxonomy" id="1580092"/>
    <lineage>
        <taxon>Archaea</taxon>
        <taxon>Nitrososphaerota</taxon>
        <taxon>Nitrososphaeria</taxon>
        <taxon>Nitrosopumilales</taxon>
        <taxon>Nitrosopumilaceae</taxon>
        <taxon>Nitrosopumilus</taxon>
    </lineage>
</organism>
<dbReference type="RefSeq" id="WP_048116762.1">
    <property type="nucleotide sequence ID" value="NZ_CP011070.1"/>
</dbReference>
<dbReference type="EMBL" id="CP011070">
    <property type="protein sequence ID" value="AJW71231.1"/>
    <property type="molecule type" value="Genomic_DNA"/>
</dbReference>
<dbReference type="AlphaFoldDB" id="A0A0D5C3C0"/>